<dbReference type="GO" id="GO:0005524">
    <property type="term" value="F:ATP binding"/>
    <property type="evidence" value="ECO:0007669"/>
    <property type="project" value="InterPro"/>
</dbReference>
<dbReference type="CDD" id="cd00320">
    <property type="entry name" value="cpn10"/>
    <property type="match status" value="1"/>
</dbReference>
<dbReference type="GO" id="GO:0005739">
    <property type="term" value="C:mitochondrion"/>
    <property type="evidence" value="ECO:0007669"/>
    <property type="project" value="UniProtKB-ARBA"/>
</dbReference>
<proteinExistence type="inferred from homology"/>
<dbReference type="PANTHER" id="PTHR10772">
    <property type="entry name" value="10 KDA HEAT SHOCK PROTEIN"/>
    <property type="match status" value="1"/>
</dbReference>
<protein>
    <recommendedName>
        <fullName evidence="5">10 kDa chaperonin</fullName>
    </recommendedName>
</protein>
<dbReference type="SUPFAM" id="SSF50129">
    <property type="entry name" value="GroES-like"/>
    <property type="match status" value="1"/>
</dbReference>
<comment type="similarity">
    <text evidence="1 3">Belongs to the GroES chaperonin family.</text>
</comment>
<dbReference type="AlphaFoldDB" id="A0A7S4AY94"/>
<gene>
    <name evidence="4" type="ORF">PCAR00345_LOCUS364</name>
</gene>
<dbReference type="PRINTS" id="PR00297">
    <property type="entry name" value="CHAPERONIN10"/>
</dbReference>
<dbReference type="GO" id="GO:0046872">
    <property type="term" value="F:metal ion binding"/>
    <property type="evidence" value="ECO:0007669"/>
    <property type="project" value="TreeGrafter"/>
</dbReference>
<dbReference type="InterPro" id="IPR011032">
    <property type="entry name" value="GroES-like_sf"/>
</dbReference>
<evidence type="ECO:0000256" key="3">
    <source>
        <dbReference type="RuleBase" id="RU003479"/>
    </source>
</evidence>
<dbReference type="GO" id="GO:0051082">
    <property type="term" value="F:unfolded protein binding"/>
    <property type="evidence" value="ECO:0007669"/>
    <property type="project" value="TreeGrafter"/>
</dbReference>
<dbReference type="GO" id="GO:0051087">
    <property type="term" value="F:protein-folding chaperone binding"/>
    <property type="evidence" value="ECO:0007669"/>
    <property type="project" value="TreeGrafter"/>
</dbReference>
<evidence type="ECO:0008006" key="5">
    <source>
        <dbReference type="Google" id="ProtNLM"/>
    </source>
</evidence>
<dbReference type="InterPro" id="IPR020818">
    <property type="entry name" value="Chaperonin_GroES"/>
</dbReference>
<dbReference type="HAMAP" id="MF_00580">
    <property type="entry name" value="CH10"/>
    <property type="match status" value="1"/>
</dbReference>
<evidence type="ECO:0000256" key="2">
    <source>
        <dbReference type="ARBA" id="ARBA00023186"/>
    </source>
</evidence>
<evidence type="ECO:0000256" key="1">
    <source>
        <dbReference type="ARBA" id="ARBA00006975"/>
    </source>
</evidence>
<accession>A0A7S4AY94</accession>
<keyword evidence="2 3" id="KW-0143">Chaperone</keyword>
<evidence type="ECO:0000313" key="4">
    <source>
        <dbReference type="EMBL" id="CAE0747782.1"/>
    </source>
</evidence>
<dbReference type="InterPro" id="IPR037124">
    <property type="entry name" value="Chaperonin_GroES_sf"/>
</dbReference>
<reference evidence="4" key="1">
    <citation type="submission" date="2021-01" db="EMBL/GenBank/DDBJ databases">
        <authorList>
            <person name="Corre E."/>
            <person name="Pelletier E."/>
            <person name="Niang G."/>
            <person name="Scheremetjew M."/>
            <person name="Finn R."/>
            <person name="Kale V."/>
            <person name="Holt S."/>
            <person name="Cochrane G."/>
            <person name="Meng A."/>
            <person name="Brown T."/>
            <person name="Cohen L."/>
        </authorList>
    </citation>
    <scope>NUCLEOTIDE SEQUENCE</scope>
    <source>
        <strain evidence="4">CCMP645</strain>
    </source>
</reference>
<dbReference type="PROSITE" id="PS00681">
    <property type="entry name" value="CHAPERONINS_CPN10"/>
    <property type="match status" value="1"/>
</dbReference>
<dbReference type="Pfam" id="PF00166">
    <property type="entry name" value="Cpn10"/>
    <property type="match status" value="1"/>
</dbReference>
<dbReference type="Gene3D" id="2.30.33.40">
    <property type="entry name" value="GroES chaperonin"/>
    <property type="match status" value="1"/>
</dbReference>
<name>A0A7S4AY94_CHRCT</name>
<dbReference type="GO" id="GO:0044183">
    <property type="term" value="F:protein folding chaperone"/>
    <property type="evidence" value="ECO:0007669"/>
    <property type="project" value="InterPro"/>
</dbReference>
<dbReference type="SMART" id="SM00883">
    <property type="entry name" value="Cpn10"/>
    <property type="match status" value="1"/>
</dbReference>
<sequence length="107" mass="11753">MFAMFAWPKAARRLIPLLDRVLVKRIEAPTKSIGGILLPESTQSKLNEGVVIAVGPGRRDKDGNLLPMGVSANDKVLLPQYGGNEVKIEDEDLVLFRDEDILGVLKD</sequence>
<dbReference type="InterPro" id="IPR018369">
    <property type="entry name" value="Chaprnonin_Cpn10_CS"/>
</dbReference>
<dbReference type="PANTHER" id="PTHR10772:SF0">
    <property type="entry name" value="10 KDA HEAT SHOCK PROTEIN, MITOCHONDRIAL"/>
    <property type="match status" value="1"/>
</dbReference>
<dbReference type="EMBL" id="HBIZ01000659">
    <property type="protein sequence ID" value="CAE0747782.1"/>
    <property type="molecule type" value="Transcribed_RNA"/>
</dbReference>
<organism evidence="4">
    <name type="scientific">Chrysotila carterae</name>
    <name type="common">Marine alga</name>
    <name type="synonym">Syracosphaera carterae</name>
    <dbReference type="NCBI Taxonomy" id="13221"/>
    <lineage>
        <taxon>Eukaryota</taxon>
        <taxon>Haptista</taxon>
        <taxon>Haptophyta</taxon>
        <taxon>Prymnesiophyceae</taxon>
        <taxon>Isochrysidales</taxon>
        <taxon>Isochrysidaceae</taxon>
        <taxon>Chrysotila</taxon>
    </lineage>
</organism>
<dbReference type="FunFam" id="2.30.33.40:FF:000002">
    <property type="entry name" value="10 kDa chaperonin, mitochondrial"/>
    <property type="match status" value="1"/>
</dbReference>